<sequence length="408" mass="46199">MNNDLFEGALDVVYKSGFVTRLSCKESSKSTTTTGTTLVCCSSASARDVKALLRERLNLGDEELRLRDKHGKYIFGNFEKSPPCADTMLSWEAVTVDPHLLGLCQVVGMGDEAERDRMMERMMTPRRAQECPGSHSLTATNYGHGGLFDVVCDKCNHNLESDDNWFGCRVCNFDLCRNCHQNDQGAEHIMIGASKDPYDEVATIAKQLGTRYAKLVCNRWLSRRRPNSFWLIWEHTNWGWVPPSNFSRNKSILTNQDIEDLRLSRDHLLVAPGARLVIRLSEDLRGMVLDANNNNNDDDNQGDERLAKKIRIEGQPTRELLPGEIDQILPNGATAEELEGYAKQICLTEPAWQHIKDQLELKLAASGWNWDRTALFHDVMLELESMEIGKVAYRLTAVAGRNWTQVRL</sequence>
<evidence type="ECO:0000313" key="4">
    <source>
        <dbReference type="EMBL" id="CAB9504348.1"/>
    </source>
</evidence>
<keyword evidence="1" id="KW-0479">Metal-binding</keyword>
<dbReference type="EMBL" id="CAICTM010000193">
    <property type="protein sequence ID" value="CAB9504348.1"/>
    <property type="molecule type" value="Genomic_DNA"/>
</dbReference>
<reference evidence="4" key="1">
    <citation type="submission" date="2020-06" db="EMBL/GenBank/DDBJ databases">
        <authorList>
            <consortium name="Plant Systems Biology data submission"/>
        </authorList>
    </citation>
    <scope>NUCLEOTIDE SEQUENCE</scope>
    <source>
        <strain evidence="4">D6</strain>
    </source>
</reference>
<proteinExistence type="predicted"/>
<evidence type="ECO:0008006" key="6">
    <source>
        <dbReference type="Google" id="ProtNLM"/>
    </source>
</evidence>
<accession>A0A9N8DJW1</accession>
<keyword evidence="2" id="KW-0863">Zinc-finger</keyword>
<dbReference type="GO" id="GO:0008270">
    <property type="term" value="F:zinc ion binding"/>
    <property type="evidence" value="ECO:0007669"/>
    <property type="project" value="UniProtKB-KW"/>
</dbReference>
<dbReference type="AlphaFoldDB" id="A0A9N8DJW1"/>
<keyword evidence="3" id="KW-0862">Zinc</keyword>
<evidence type="ECO:0000256" key="2">
    <source>
        <dbReference type="ARBA" id="ARBA00022771"/>
    </source>
</evidence>
<dbReference type="Proteomes" id="UP001153069">
    <property type="component" value="Unassembled WGS sequence"/>
</dbReference>
<gene>
    <name evidence="4" type="ORF">SEMRO_194_G082880.1</name>
</gene>
<organism evidence="4 5">
    <name type="scientific">Seminavis robusta</name>
    <dbReference type="NCBI Taxonomy" id="568900"/>
    <lineage>
        <taxon>Eukaryota</taxon>
        <taxon>Sar</taxon>
        <taxon>Stramenopiles</taxon>
        <taxon>Ochrophyta</taxon>
        <taxon>Bacillariophyta</taxon>
        <taxon>Bacillariophyceae</taxon>
        <taxon>Bacillariophycidae</taxon>
        <taxon>Naviculales</taxon>
        <taxon>Naviculaceae</taxon>
        <taxon>Seminavis</taxon>
    </lineage>
</organism>
<keyword evidence="5" id="KW-1185">Reference proteome</keyword>
<protein>
    <recommendedName>
        <fullName evidence="6">ZZ-type domain-containing protein</fullName>
    </recommendedName>
</protein>
<comment type="caution">
    <text evidence="4">The sequence shown here is derived from an EMBL/GenBank/DDBJ whole genome shotgun (WGS) entry which is preliminary data.</text>
</comment>
<evidence type="ECO:0000256" key="3">
    <source>
        <dbReference type="ARBA" id="ARBA00022833"/>
    </source>
</evidence>
<evidence type="ECO:0000313" key="5">
    <source>
        <dbReference type="Proteomes" id="UP001153069"/>
    </source>
</evidence>
<name>A0A9N8DJW1_9STRA</name>
<dbReference type="OrthoDB" id="418469at2759"/>
<evidence type="ECO:0000256" key="1">
    <source>
        <dbReference type="ARBA" id="ARBA00022723"/>
    </source>
</evidence>
<dbReference type="SUPFAM" id="SSF57850">
    <property type="entry name" value="RING/U-box"/>
    <property type="match status" value="1"/>
</dbReference>
<dbReference type="InterPro" id="IPR043145">
    <property type="entry name" value="Znf_ZZ_sf"/>
</dbReference>
<dbReference type="Gene3D" id="3.30.60.90">
    <property type="match status" value="1"/>
</dbReference>